<dbReference type="EMBL" id="BART01004183">
    <property type="protein sequence ID" value="GAG67559.1"/>
    <property type="molecule type" value="Genomic_DNA"/>
</dbReference>
<comment type="subcellular location">
    <subcellularLocation>
        <location evidence="1">Cell membrane</location>
        <topology evidence="1">Multi-pass membrane protein</topology>
    </subcellularLocation>
</comment>
<dbReference type="InterPro" id="IPR018303">
    <property type="entry name" value="ATPase_P-typ_P_site"/>
</dbReference>
<keyword evidence="4" id="KW-0547">Nucleotide-binding</keyword>
<evidence type="ECO:0000256" key="8">
    <source>
        <dbReference type="ARBA" id="ARBA00023136"/>
    </source>
</evidence>
<dbReference type="InterPro" id="IPR023214">
    <property type="entry name" value="HAD_sf"/>
</dbReference>
<protein>
    <recommendedName>
        <fullName evidence="10">Cation-transporting P-type ATPase C-terminal domain-containing protein</fullName>
    </recommendedName>
</protein>
<dbReference type="PANTHER" id="PTHR43294">
    <property type="entry name" value="SODIUM/POTASSIUM-TRANSPORTING ATPASE SUBUNIT ALPHA"/>
    <property type="match status" value="1"/>
</dbReference>
<keyword evidence="5" id="KW-0067">ATP-binding</keyword>
<organism evidence="9">
    <name type="scientific">marine sediment metagenome</name>
    <dbReference type="NCBI Taxonomy" id="412755"/>
    <lineage>
        <taxon>unclassified sequences</taxon>
        <taxon>metagenomes</taxon>
        <taxon>ecological metagenomes</taxon>
    </lineage>
</organism>
<dbReference type="PANTHER" id="PTHR43294:SF21">
    <property type="entry name" value="CATION TRANSPORTING ATPASE"/>
    <property type="match status" value="1"/>
</dbReference>
<keyword evidence="8" id="KW-0472">Membrane</keyword>
<keyword evidence="7" id="KW-1133">Transmembrane helix</keyword>
<keyword evidence="6" id="KW-1278">Translocase</keyword>
<evidence type="ECO:0000256" key="7">
    <source>
        <dbReference type="ARBA" id="ARBA00022989"/>
    </source>
</evidence>
<evidence type="ECO:0000256" key="6">
    <source>
        <dbReference type="ARBA" id="ARBA00022967"/>
    </source>
</evidence>
<name>X0ZE43_9ZZZZ</name>
<dbReference type="Gene3D" id="1.20.1110.10">
    <property type="entry name" value="Calcium-transporting ATPase, transmembrane domain"/>
    <property type="match status" value="1"/>
</dbReference>
<evidence type="ECO:0000256" key="1">
    <source>
        <dbReference type="ARBA" id="ARBA00004651"/>
    </source>
</evidence>
<sequence>MSAIESLGRVSVICSDKTGTITKNEMTVERFWINNNEYQVTGSGYDPEGIILENGKEMSFKENPTFTKFIDSSQYHSQFTNVSKFNKY</sequence>
<reference evidence="9" key="1">
    <citation type="journal article" date="2014" name="Front. Microbiol.">
        <title>High frequency of phylogenetically diverse reductive dehalogenase-homologous genes in deep subseafloor sedimentary metagenomes.</title>
        <authorList>
            <person name="Kawai M."/>
            <person name="Futagami T."/>
            <person name="Toyoda A."/>
            <person name="Takaki Y."/>
            <person name="Nishi S."/>
            <person name="Hori S."/>
            <person name="Arai W."/>
            <person name="Tsubouchi T."/>
            <person name="Morono Y."/>
            <person name="Uchiyama I."/>
            <person name="Ito T."/>
            <person name="Fujiyama A."/>
            <person name="Inagaki F."/>
            <person name="Takami H."/>
        </authorList>
    </citation>
    <scope>NUCLEOTIDE SEQUENCE</scope>
    <source>
        <strain evidence="9">Expedition CK06-06</strain>
    </source>
</reference>
<dbReference type="FunFam" id="3.40.50.1000:FF:000001">
    <property type="entry name" value="Phospholipid-transporting ATPase IC"/>
    <property type="match status" value="1"/>
</dbReference>
<proteinExistence type="predicted"/>
<gene>
    <name evidence="9" type="ORF">S01H4_10751</name>
</gene>
<evidence type="ECO:0000313" key="9">
    <source>
        <dbReference type="EMBL" id="GAG67559.1"/>
    </source>
</evidence>
<comment type="caution">
    <text evidence="9">The sequence shown here is derived from an EMBL/GenBank/DDBJ whole genome shotgun (WGS) entry which is preliminary data.</text>
</comment>
<dbReference type="Gene3D" id="3.40.50.1000">
    <property type="entry name" value="HAD superfamily/HAD-like"/>
    <property type="match status" value="1"/>
</dbReference>
<evidence type="ECO:0000256" key="5">
    <source>
        <dbReference type="ARBA" id="ARBA00022840"/>
    </source>
</evidence>
<evidence type="ECO:0000256" key="4">
    <source>
        <dbReference type="ARBA" id="ARBA00022741"/>
    </source>
</evidence>
<dbReference type="InterPro" id="IPR050510">
    <property type="entry name" value="Cation_transp_ATPase_P-type"/>
</dbReference>
<dbReference type="GO" id="GO:0005886">
    <property type="term" value="C:plasma membrane"/>
    <property type="evidence" value="ECO:0007669"/>
    <property type="project" value="UniProtKB-SubCell"/>
</dbReference>
<dbReference type="Gene3D" id="3.40.1110.10">
    <property type="entry name" value="Calcium-transporting ATPase, cytoplasmic domain N"/>
    <property type="match status" value="1"/>
</dbReference>
<dbReference type="PROSITE" id="PS00154">
    <property type="entry name" value="ATPASE_E1_E2"/>
    <property type="match status" value="1"/>
</dbReference>
<evidence type="ECO:0000256" key="3">
    <source>
        <dbReference type="ARBA" id="ARBA00022692"/>
    </source>
</evidence>
<keyword evidence="2" id="KW-1003">Cell membrane</keyword>
<dbReference type="InterPro" id="IPR023299">
    <property type="entry name" value="ATPase_P-typ_cyto_dom_N"/>
</dbReference>
<dbReference type="GO" id="GO:0005524">
    <property type="term" value="F:ATP binding"/>
    <property type="evidence" value="ECO:0007669"/>
    <property type="project" value="UniProtKB-KW"/>
</dbReference>
<evidence type="ECO:0000256" key="2">
    <source>
        <dbReference type="ARBA" id="ARBA00022475"/>
    </source>
</evidence>
<keyword evidence="3" id="KW-0812">Transmembrane</keyword>
<dbReference type="AlphaFoldDB" id="X0ZE43"/>
<dbReference type="SUPFAM" id="SSF81660">
    <property type="entry name" value="Metal cation-transporting ATPase, ATP-binding domain N"/>
    <property type="match status" value="1"/>
</dbReference>
<evidence type="ECO:0008006" key="10">
    <source>
        <dbReference type="Google" id="ProtNLM"/>
    </source>
</evidence>
<accession>X0ZE43</accession>